<evidence type="ECO:0000313" key="4">
    <source>
        <dbReference type="Proteomes" id="UP000014062"/>
    </source>
</evidence>
<name>A0A7U9HFE1_STRLI</name>
<evidence type="ECO:0000256" key="2">
    <source>
        <dbReference type="SAM" id="Phobius"/>
    </source>
</evidence>
<proteinExistence type="predicted"/>
<dbReference type="Proteomes" id="UP000014062">
    <property type="component" value="Chromosome"/>
</dbReference>
<organism evidence="3 4">
    <name type="scientific">Streptomyces lividans 1326</name>
    <dbReference type="NCBI Taxonomy" id="1200984"/>
    <lineage>
        <taxon>Bacteria</taxon>
        <taxon>Bacillati</taxon>
        <taxon>Actinomycetota</taxon>
        <taxon>Actinomycetes</taxon>
        <taxon>Kitasatosporales</taxon>
        <taxon>Streptomycetaceae</taxon>
        <taxon>Streptomyces</taxon>
    </lineage>
</organism>
<gene>
    <name evidence="3" type="ORF">SLI_6973</name>
</gene>
<dbReference type="RefSeq" id="WP_003972364.1">
    <property type="nucleotide sequence ID" value="NZ_CM001889.1"/>
</dbReference>
<evidence type="ECO:0000313" key="3">
    <source>
        <dbReference type="EMBL" id="EOY51678.1"/>
    </source>
</evidence>
<evidence type="ECO:0000256" key="1">
    <source>
        <dbReference type="SAM" id="MobiDB-lite"/>
    </source>
</evidence>
<feature type="region of interest" description="Disordered" evidence="1">
    <location>
        <begin position="1"/>
        <end position="60"/>
    </location>
</feature>
<reference evidence="4" key="1">
    <citation type="journal article" date="2013" name="Genome Biol. Evol.">
        <title>The genome sequence of Streptomyces lividans 66 reveals a novel tRNA-dependent peptide biosynthetic system within a metal-related genomic island.</title>
        <authorList>
            <person name="Cruz-Morales P."/>
            <person name="Vijgenboom E."/>
            <person name="Iruegas-Bocardo F."/>
            <person name="Girard G."/>
            <person name="Yanez-Guerra L.A."/>
            <person name="Ramos-Aboites H.E."/>
            <person name="Pernodet J.L."/>
            <person name="Anne J."/>
            <person name="van Wezel G.P."/>
            <person name="Barona-Gomez F."/>
        </authorList>
    </citation>
    <scope>NUCLEOTIDE SEQUENCE [LARGE SCALE GENOMIC DNA]</scope>
    <source>
        <strain evidence="4">1326</strain>
    </source>
</reference>
<dbReference type="EMBL" id="CM001889">
    <property type="protein sequence ID" value="EOY51678.1"/>
    <property type="molecule type" value="Genomic_DNA"/>
</dbReference>
<keyword evidence="2" id="KW-0472">Membrane</keyword>
<accession>A0A7U9HFE1</accession>
<sequence>MTTTASPDGTPEPCSDDEGAPAEPTGQHPDADGDTPPPPADPAPSAPQPSANGGGRPDESFEALVSDVLGVDPEASRRKKLRWLFVKAAVGLLGVLGAVLVAYLMIKPSTIRENDTNTGIDAAKTPFTVSVRPEEGEPPTWAMVLDRELTADETRKLTTGAPGSAFSYLRELGGRPLVYASVMEHAPERYERNTRDGGLELTDAFKMTVLSTRSSAVVIDGWKTTGITCHKSTTQTVVAMPPQGGATYQGIRLHLPPRAEEPVLTDDAEGQGESYFGTHYIEVGGGQPSGGLRVEAIAPRGQACEWGIKVHYNDSYQKGEWLQLKDAKGKPLRIRTESVPADLRQKWVFASVAWTPCHKNPEGPLCDLA</sequence>
<protein>
    <submittedName>
        <fullName evidence="3">Uncharacterized protein</fullName>
    </submittedName>
</protein>
<feature type="compositionally biased region" description="Pro residues" evidence="1">
    <location>
        <begin position="35"/>
        <end position="47"/>
    </location>
</feature>
<dbReference type="AlphaFoldDB" id="A0A7U9HFE1"/>
<feature type="transmembrane region" description="Helical" evidence="2">
    <location>
        <begin position="84"/>
        <end position="106"/>
    </location>
</feature>
<keyword evidence="2" id="KW-1133">Transmembrane helix</keyword>
<keyword evidence="2" id="KW-0812">Transmembrane</keyword>